<accession>A0AAD9NY82</accession>
<dbReference type="AlphaFoldDB" id="A0AAD9NY82"/>
<evidence type="ECO:0000256" key="1">
    <source>
        <dbReference type="SAM" id="MobiDB-lite"/>
    </source>
</evidence>
<evidence type="ECO:0000313" key="3">
    <source>
        <dbReference type="Proteomes" id="UP001209878"/>
    </source>
</evidence>
<reference evidence="2" key="1">
    <citation type="journal article" date="2023" name="Mol. Biol. Evol.">
        <title>Third-Generation Sequencing Reveals the Adaptive Role of the Epigenome in Three Deep-Sea Polychaetes.</title>
        <authorList>
            <person name="Perez M."/>
            <person name="Aroh O."/>
            <person name="Sun Y."/>
            <person name="Lan Y."/>
            <person name="Juniper S.K."/>
            <person name="Young C.R."/>
            <person name="Angers B."/>
            <person name="Qian P.Y."/>
        </authorList>
    </citation>
    <scope>NUCLEOTIDE SEQUENCE</scope>
    <source>
        <strain evidence="2">R07B-5</strain>
    </source>
</reference>
<evidence type="ECO:0000313" key="2">
    <source>
        <dbReference type="EMBL" id="KAK2184631.1"/>
    </source>
</evidence>
<name>A0AAD9NY82_RIDPI</name>
<dbReference type="EMBL" id="JAODUO010000258">
    <property type="protein sequence ID" value="KAK2184631.1"/>
    <property type="molecule type" value="Genomic_DNA"/>
</dbReference>
<protein>
    <submittedName>
        <fullName evidence="2">Uncharacterized protein</fullName>
    </submittedName>
</protein>
<organism evidence="2 3">
    <name type="scientific">Ridgeia piscesae</name>
    <name type="common">Tubeworm</name>
    <dbReference type="NCBI Taxonomy" id="27915"/>
    <lineage>
        <taxon>Eukaryota</taxon>
        <taxon>Metazoa</taxon>
        <taxon>Spiralia</taxon>
        <taxon>Lophotrochozoa</taxon>
        <taxon>Annelida</taxon>
        <taxon>Polychaeta</taxon>
        <taxon>Sedentaria</taxon>
        <taxon>Canalipalpata</taxon>
        <taxon>Sabellida</taxon>
        <taxon>Siboglinidae</taxon>
        <taxon>Ridgeia</taxon>
    </lineage>
</organism>
<proteinExistence type="predicted"/>
<sequence length="127" mass="14144">MLSEAGCQRELPETTSSPAYSTLSTSHKVPHRRHLNKPLPPDPPATGPAHREPAPCRGRSRLETGSAGPTTPVIRRRDQRPTAAATTGSTQCFRHTPLVTPFLVNPTISYPLRQRTTERDSRQRRHH</sequence>
<feature type="compositionally biased region" description="Polar residues" evidence="1">
    <location>
        <begin position="84"/>
        <end position="93"/>
    </location>
</feature>
<dbReference type="Proteomes" id="UP001209878">
    <property type="component" value="Unassembled WGS sequence"/>
</dbReference>
<gene>
    <name evidence="2" type="ORF">NP493_259g00003</name>
</gene>
<feature type="region of interest" description="Disordered" evidence="1">
    <location>
        <begin position="1"/>
        <end position="127"/>
    </location>
</feature>
<feature type="compositionally biased region" description="Polar residues" evidence="1">
    <location>
        <begin position="13"/>
        <end position="27"/>
    </location>
</feature>
<comment type="caution">
    <text evidence="2">The sequence shown here is derived from an EMBL/GenBank/DDBJ whole genome shotgun (WGS) entry which is preliminary data.</text>
</comment>
<keyword evidence="3" id="KW-1185">Reference proteome</keyword>